<dbReference type="Proteomes" id="UP000308886">
    <property type="component" value="Unassembled WGS sequence"/>
</dbReference>
<protein>
    <submittedName>
        <fullName evidence="1">Uncharacterized protein</fullName>
    </submittedName>
</protein>
<proteinExistence type="predicted"/>
<organism evidence="1 2">
    <name type="scientific">Palleniella muris</name>
    <dbReference type="NCBI Taxonomy" id="3038145"/>
    <lineage>
        <taxon>Bacteria</taxon>
        <taxon>Pseudomonadati</taxon>
        <taxon>Bacteroidota</taxon>
        <taxon>Bacteroidia</taxon>
        <taxon>Bacteroidales</taxon>
        <taxon>Prevotellaceae</taxon>
        <taxon>Palleniella</taxon>
    </lineage>
</organism>
<name>A0AC61QS75_9BACT</name>
<dbReference type="EMBL" id="SRZC01000004">
    <property type="protein sequence ID" value="TGX83303.1"/>
    <property type="molecule type" value="Genomic_DNA"/>
</dbReference>
<accession>A0AC61QS75</accession>
<sequence>MGTINQHMYQQELLVRKNAIEAIEALTKFGLKRLNANEMFYTYAKMELKYIDELGLVNDLLEIKRFVDGVRLRFNVNVIESQGDFRSSCVWVALGISRIRDINALTIPEKTWGELLEQKVLSMYYPKDVMDEILEWAKHEEFDFSVHLGQPIIKFSNIFVLIKCTDM</sequence>
<reference evidence="1" key="1">
    <citation type="submission" date="2019-04" db="EMBL/GenBank/DDBJ databases">
        <title>Microbes associate with the intestines of laboratory mice.</title>
        <authorList>
            <person name="Navarre W."/>
            <person name="Wong E."/>
            <person name="Huang K."/>
            <person name="Tropini C."/>
            <person name="Ng K."/>
            <person name="Yu B."/>
        </authorList>
    </citation>
    <scope>NUCLEOTIDE SEQUENCE</scope>
    <source>
        <strain evidence="1">NM73_A23</strain>
    </source>
</reference>
<comment type="caution">
    <text evidence="1">The sequence shown here is derived from an EMBL/GenBank/DDBJ whole genome shotgun (WGS) entry which is preliminary data.</text>
</comment>
<evidence type="ECO:0000313" key="2">
    <source>
        <dbReference type="Proteomes" id="UP000308886"/>
    </source>
</evidence>
<keyword evidence="2" id="KW-1185">Reference proteome</keyword>
<gene>
    <name evidence="1" type="ORF">E5358_03335</name>
</gene>
<evidence type="ECO:0000313" key="1">
    <source>
        <dbReference type="EMBL" id="TGX83303.1"/>
    </source>
</evidence>